<dbReference type="GO" id="GO:0007131">
    <property type="term" value="P:reciprocal meiotic recombination"/>
    <property type="evidence" value="ECO:0007669"/>
    <property type="project" value="TreeGrafter"/>
</dbReference>
<dbReference type="SUPFAM" id="SSF52540">
    <property type="entry name" value="P-loop containing nucleoside triphosphate hydrolases"/>
    <property type="match status" value="1"/>
</dbReference>
<gene>
    <name evidence="8" type="ORF">LTR97_012469</name>
</gene>
<name>A0AAN7ZUW9_9PEZI</name>
<dbReference type="GO" id="GO:0000707">
    <property type="term" value="P:meiotic DNA recombinase assembly"/>
    <property type="evidence" value="ECO:0007669"/>
    <property type="project" value="TreeGrafter"/>
</dbReference>
<dbReference type="PANTHER" id="PTHR46239">
    <property type="entry name" value="DNA REPAIR PROTEIN RAD51 HOMOLOG 3 RAD51C"/>
    <property type="match status" value="1"/>
</dbReference>
<feature type="compositionally biased region" description="Polar residues" evidence="7">
    <location>
        <begin position="306"/>
        <end position="316"/>
    </location>
</feature>
<dbReference type="InterPro" id="IPR027417">
    <property type="entry name" value="P-loop_NTPase"/>
</dbReference>
<evidence type="ECO:0008006" key="10">
    <source>
        <dbReference type="Google" id="ProtNLM"/>
    </source>
</evidence>
<evidence type="ECO:0000256" key="1">
    <source>
        <dbReference type="ARBA" id="ARBA00004123"/>
    </source>
</evidence>
<proteinExistence type="predicted"/>
<accession>A0AAN7ZUW9</accession>
<dbReference type="InterPro" id="IPR052093">
    <property type="entry name" value="HR_Repair_Mediator"/>
</dbReference>
<dbReference type="GO" id="GO:0005657">
    <property type="term" value="C:replication fork"/>
    <property type="evidence" value="ECO:0007669"/>
    <property type="project" value="TreeGrafter"/>
</dbReference>
<dbReference type="GO" id="GO:0008821">
    <property type="term" value="F:crossover junction DNA endonuclease activity"/>
    <property type="evidence" value="ECO:0007669"/>
    <property type="project" value="TreeGrafter"/>
</dbReference>
<reference evidence="8" key="1">
    <citation type="submission" date="2023-08" db="EMBL/GenBank/DDBJ databases">
        <title>Black Yeasts Isolated from many extreme environments.</title>
        <authorList>
            <person name="Coleine C."/>
            <person name="Stajich J.E."/>
            <person name="Selbmann L."/>
        </authorList>
    </citation>
    <scope>NUCLEOTIDE SEQUENCE</scope>
    <source>
        <strain evidence="8">CCFEE 5810</strain>
    </source>
</reference>
<dbReference type="GO" id="GO:0005524">
    <property type="term" value="F:ATP binding"/>
    <property type="evidence" value="ECO:0007669"/>
    <property type="project" value="UniProtKB-KW"/>
</dbReference>
<protein>
    <recommendedName>
        <fullName evidence="10">RecA family profile 1 domain-containing protein</fullName>
    </recommendedName>
</protein>
<evidence type="ECO:0000256" key="3">
    <source>
        <dbReference type="ARBA" id="ARBA00022763"/>
    </source>
</evidence>
<feature type="compositionally biased region" description="Polar residues" evidence="7">
    <location>
        <begin position="1"/>
        <end position="12"/>
    </location>
</feature>
<dbReference type="GO" id="GO:0033063">
    <property type="term" value="C:Rad51B-Rad51C-Rad51D-XRCC2 complex"/>
    <property type="evidence" value="ECO:0007669"/>
    <property type="project" value="TreeGrafter"/>
</dbReference>
<evidence type="ECO:0000256" key="5">
    <source>
        <dbReference type="ARBA" id="ARBA00023204"/>
    </source>
</evidence>
<comment type="caution">
    <text evidence="8">The sequence shown here is derived from an EMBL/GenBank/DDBJ whole genome shotgun (WGS) entry which is preliminary data.</text>
</comment>
<feature type="region of interest" description="Disordered" evidence="7">
    <location>
        <begin position="304"/>
        <end position="376"/>
    </location>
</feature>
<sequence>MATVIDITSSPQKLPPSSHRLPTVSASDALQELQTAGPETIATTLPALDTLLAGVGTNSIGGLGRGKTTEIWGPVGAGKTALLLQIAARELCRGSTVVWIDGSSPLVATRLDSAIEQRTSAMSGIAATQGEIVRYRNNLKHYRVPTLSHLLAMVLHSQPDFPPSGTTMVVIRGLNTLIDIDYPRILFASAGKSPQQKWQAGRRYAVLGSLIAGLNKLAVLNNVAIVATTGCASRTRSDSGLGSALVPGISGAEWDGGVWNRLVIFRDFHCRFVGVQKSQGRSLIGRQEIGETGKIVAFDVEHDGSVRQQGPSSSLPSEALRKSISRSPAKPRGRYIDEVADSEGEDADEYGWAETDEDALTADTGVDETTEQIATA</sequence>
<dbReference type="EMBL" id="JAVRQU010000027">
    <property type="protein sequence ID" value="KAK5689986.1"/>
    <property type="molecule type" value="Genomic_DNA"/>
</dbReference>
<evidence type="ECO:0000313" key="8">
    <source>
        <dbReference type="EMBL" id="KAK5689986.1"/>
    </source>
</evidence>
<keyword evidence="5" id="KW-0234">DNA repair</keyword>
<dbReference type="GO" id="GO:0000400">
    <property type="term" value="F:four-way junction DNA binding"/>
    <property type="evidence" value="ECO:0007669"/>
    <property type="project" value="TreeGrafter"/>
</dbReference>
<feature type="region of interest" description="Disordered" evidence="7">
    <location>
        <begin position="1"/>
        <end position="22"/>
    </location>
</feature>
<dbReference type="Gene3D" id="3.40.50.300">
    <property type="entry name" value="P-loop containing nucleotide triphosphate hydrolases"/>
    <property type="match status" value="1"/>
</dbReference>
<dbReference type="Proteomes" id="UP001310594">
    <property type="component" value="Unassembled WGS sequence"/>
</dbReference>
<evidence type="ECO:0000256" key="7">
    <source>
        <dbReference type="SAM" id="MobiDB-lite"/>
    </source>
</evidence>
<feature type="compositionally biased region" description="Acidic residues" evidence="7">
    <location>
        <begin position="338"/>
        <end position="370"/>
    </location>
</feature>
<keyword evidence="3" id="KW-0227">DNA damage</keyword>
<evidence type="ECO:0000256" key="4">
    <source>
        <dbReference type="ARBA" id="ARBA00022840"/>
    </source>
</evidence>
<evidence type="ECO:0000256" key="6">
    <source>
        <dbReference type="ARBA" id="ARBA00023242"/>
    </source>
</evidence>
<dbReference type="AlphaFoldDB" id="A0AAN7ZUW9"/>
<comment type="subcellular location">
    <subcellularLocation>
        <location evidence="1">Nucleus</location>
    </subcellularLocation>
</comment>
<dbReference type="PANTHER" id="PTHR46239:SF1">
    <property type="entry name" value="DNA REPAIR PROTEIN RAD51 HOMOLOG 3"/>
    <property type="match status" value="1"/>
</dbReference>
<keyword evidence="2" id="KW-0547">Nucleotide-binding</keyword>
<keyword evidence="4" id="KW-0067">ATP-binding</keyword>
<keyword evidence="6" id="KW-0539">Nucleus</keyword>
<evidence type="ECO:0000313" key="9">
    <source>
        <dbReference type="Proteomes" id="UP001310594"/>
    </source>
</evidence>
<evidence type="ECO:0000256" key="2">
    <source>
        <dbReference type="ARBA" id="ARBA00022741"/>
    </source>
</evidence>
<dbReference type="GO" id="GO:0033065">
    <property type="term" value="C:Rad51C-XRCC3 complex"/>
    <property type="evidence" value="ECO:0007669"/>
    <property type="project" value="TreeGrafter"/>
</dbReference>
<organism evidence="8 9">
    <name type="scientific">Elasticomyces elasticus</name>
    <dbReference type="NCBI Taxonomy" id="574655"/>
    <lineage>
        <taxon>Eukaryota</taxon>
        <taxon>Fungi</taxon>
        <taxon>Dikarya</taxon>
        <taxon>Ascomycota</taxon>
        <taxon>Pezizomycotina</taxon>
        <taxon>Dothideomycetes</taxon>
        <taxon>Dothideomycetidae</taxon>
        <taxon>Mycosphaerellales</taxon>
        <taxon>Teratosphaeriaceae</taxon>
        <taxon>Elasticomyces</taxon>
    </lineage>
</organism>